<evidence type="ECO:0000313" key="2">
    <source>
        <dbReference type="Proteomes" id="UP000664417"/>
    </source>
</evidence>
<keyword evidence="2" id="KW-1185">Reference proteome</keyword>
<name>A0A8J7QLA0_9BACT</name>
<gene>
    <name evidence="1" type="ORF">J3U88_16365</name>
</gene>
<dbReference type="AlphaFoldDB" id="A0A8J7QLA0"/>
<accession>A0A8J7QLA0</accession>
<sequence>MLIKVNILCDDRWIAGKMDVPKIKKRFCKKHFGLVAALNFPHLSEDWPRVSGYDVLVNQASVRYFDGGDAESHDTLEVPLSDIQCAFEDATKETSFFETHFFEMVDPEKRLLFFCRSGLQIEGEFLDDVNEISLTKGRGFLSVANAMLASKQNRFKPQLMPFLTINQSLFVQIAKSRANAEQKVAEPEQLARCG</sequence>
<dbReference type="EMBL" id="JAFREP010000015">
    <property type="protein sequence ID" value="MBO1320050.1"/>
    <property type="molecule type" value="Genomic_DNA"/>
</dbReference>
<protein>
    <submittedName>
        <fullName evidence="1">Uncharacterized protein</fullName>
    </submittedName>
</protein>
<proteinExistence type="predicted"/>
<dbReference type="RefSeq" id="WP_207860003.1">
    <property type="nucleotide sequence ID" value="NZ_JAFREP010000015.1"/>
</dbReference>
<comment type="caution">
    <text evidence="1">The sequence shown here is derived from an EMBL/GenBank/DDBJ whole genome shotgun (WGS) entry which is preliminary data.</text>
</comment>
<dbReference type="Proteomes" id="UP000664417">
    <property type="component" value="Unassembled WGS sequence"/>
</dbReference>
<organism evidence="1 2">
    <name type="scientific">Acanthopleuribacter pedis</name>
    <dbReference type="NCBI Taxonomy" id="442870"/>
    <lineage>
        <taxon>Bacteria</taxon>
        <taxon>Pseudomonadati</taxon>
        <taxon>Acidobacteriota</taxon>
        <taxon>Holophagae</taxon>
        <taxon>Acanthopleuribacterales</taxon>
        <taxon>Acanthopleuribacteraceae</taxon>
        <taxon>Acanthopleuribacter</taxon>
    </lineage>
</organism>
<evidence type="ECO:0000313" key="1">
    <source>
        <dbReference type="EMBL" id="MBO1320050.1"/>
    </source>
</evidence>
<reference evidence="1" key="1">
    <citation type="submission" date="2021-03" db="EMBL/GenBank/DDBJ databases">
        <authorList>
            <person name="Wang G."/>
        </authorList>
    </citation>
    <scope>NUCLEOTIDE SEQUENCE</scope>
    <source>
        <strain evidence="1">KCTC 12899</strain>
    </source>
</reference>